<gene>
    <name evidence="1" type="ORF">g.4548</name>
</gene>
<evidence type="ECO:0000313" key="1">
    <source>
        <dbReference type="EMBL" id="MBY19458.1"/>
    </source>
</evidence>
<protein>
    <submittedName>
        <fullName evidence="1">Uncharacterized protein</fullName>
    </submittedName>
</protein>
<accession>A0A2S2NQS2</accession>
<sequence>MALQEAFKMKPLLINQEINDELDALKRKLGVNTEVMLPGLPRTFSRKNIRFELPLDRKSLKDMTPLDYLRSNTSITGSCLVIYSRVFEKYNTNSETRTIHENKLIPALGEVMGRQFSNQEAIDLHQMIGWSDGQILTYREWCGLCGAAERLIGHRFVPQPLSKVQDPCNEVENADFALLDRWLQDLSPNSLLYKLLTLIKNT</sequence>
<dbReference type="PANTHER" id="PTHR36696">
    <property type="entry name" value="AGAP012002-PA"/>
    <property type="match status" value="1"/>
</dbReference>
<organism evidence="1">
    <name type="scientific">Schizaphis graminum</name>
    <name type="common">Green bug aphid</name>
    <dbReference type="NCBI Taxonomy" id="13262"/>
    <lineage>
        <taxon>Eukaryota</taxon>
        <taxon>Metazoa</taxon>
        <taxon>Ecdysozoa</taxon>
        <taxon>Arthropoda</taxon>
        <taxon>Hexapoda</taxon>
        <taxon>Insecta</taxon>
        <taxon>Pterygota</taxon>
        <taxon>Neoptera</taxon>
        <taxon>Paraneoptera</taxon>
        <taxon>Hemiptera</taxon>
        <taxon>Sternorrhyncha</taxon>
        <taxon>Aphidomorpha</taxon>
        <taxon>Aphidoidea</taxon>
        <taxon>Aphididae</taxon>
        <taxon>Aphidini</taxon>
        <taxon>Schizaphis</taxon>
    </lineage>
</organism>
<name>A0A2S2NQS2_SCHGA</name>
<dbReference type="AlphaFoldDB" id="A0A2S2NQS2"/>
<reference evidence="1" key="1">
    <citation type="submission" date="2018-04" db="EMBL/GenBank/DDBJ databases">
        <title>Transcriptome of Schizaphis graminum biotype I.</title>
        <authorList>
            <person name="Scully E.D."/>
            <person name="Geib S.M."/>
            <person name="Palmer N.A."/>
            <person name="Koch K."/>
            <person name="Bradshaw J."/>
            <person name="Heng-Moss T."/>
            <person name="Sarath G."/>
        </authorList>
    </citation>
    <scope>NUCLEOTIDE SEQUENCE</scope>
</reference>
<proteinExistence type="predicted"/>
<dbReference type="EMBL" id="GGMR01006839">
    <property type="protein sequence ID" value="MBY19458.1"/>
    <property type="molecule type" value="Transcribed_RNA"/>
</dbReference>
<dbReference type="PANTHER" id="PTHR36696:SF1">
    <property type="entry name" value="EF-HAND DOMAIN-CONTAINING PROTEIN"/>
    <property type="match status" value="1"/>
</dbReference>